<sequence length="379" mass="42167">MRVLHVVRQFHPSVGGMEEVVLNIARQHVKTGGVAEILSLDRLFTAPGQRLPARDEVEGIPVRRIGYAGSSRYPLAPSVLSGLADADLVHVHGIDFFYDYLAMTRMLHRRPLIASTHGGFFHTGFASSIKQAWFRTMTRASASAYARIVATSENDGLLFSRVVAARRLRVIENGVDVDKFAGMACPSPGRTLLFFGRWSANKGLPETLELLRALRERDPRWRLIVAGREYDLDRPRLLHQSRSLGLDAAVELVVAPDLAQLRALIARSQFFVCLSRHEGFGLAAVEAMSAGLLPVLSDIPPFRRLHRESGTGVLVSPAQAEQAADRVQDFALRGDPELARWQLACRRFSDRYAWDSVAARYFDEYRQALSPRSRRGAAA</sequence>
<dbReference type="InterPro" id="IPR028098">
    <property type="entry name" value="Glyco_trans_4-like_N"/>
</dbReference>
<dbReference type="Pfam" id="PF00534">
    <property type="entry name" value="Glycos_transf_1"/>
    <property type="match status" value="1"/>
</dbReference>
<evidence type="ECO:0000313" key="3">
    <source>
        <dbReference type="EMBL" id="MDH5835571.1"/>
    </source>
</evidence>
<dbReference type="SUPFAM" id="SSF53756">
    <property type="entry name" value="UDP-Glycosyltransferase/glycogen phosphorylase"/>
    <property type="match status" value="1"/>
</dbReference>
<evidence type="ECO:0000313" key="4">
    <source>
        <dbReference type="Proteomes" id="UP001156873"/>
    </source>
</evidence>
<dbReference type="Proteomes" id="UP001156873">
    <property type="component" value="Unassembled WGS sequence"/>
</dbReference>
<proteinExistence type="predicted"/>
<protein>
    <submittedName>
        <fullName evidence="3">Glycosyltransferase family 4 protein</fullName>
        <ecNumber evidence="3">2.4.-.-</ecNumber>
    </submittedName>
</protein>
<dbReference type="Gene3D" id="3.40.50.2000">
    <property type="entry name" value="Glycogen Phosphorylase B"/>
    <property type="match status" value="2"/>
</dbReference>
<keyword evidence="4" id="KW-1185">Reference proteome</keyword>
<dbReference type="CDD" id="cd03801">
    <property type="entry name" value="GT4_PimA-like"/>
    <property type="match status" value="1"/>
</dbReference>
<feature type="domain" description="Glycosyltransferase subfamily 4-like N-terminal" evidence="2">
    <location>
        <begin position="14"/>
        <end position="178"/>
    </location>
</feature>
<organism evidence="3 4">
    <name type="scientific">Luteimonas kalidii</name>
    <dbReference type="NCBI Taxonomy" id="3042025"/>
    <lineage>
        <taxon>Bacteria</taxon>
        <taxon>Pseudomonadati</taxon>
        <taxon>Pseudomonadota</taxon>
        <taxon>Gammaproteobacteria</taxon>
        <taxon>Lysobacterales</taxon>
        <taxon>Lysobacteraceae</taxon>
        <taxon>Luteimonas</taxon>
    </lineage>
</organism>
<comment type="caution">
    <text evidence="3">The sequence shown here is derived from an EMBL/GenBank/DDBJ whole genome shotgun (WGS) entry which is preliminary data.</text>
</comment>
<dbReference type="EC" id="2.4.-.-" evidence="3"/>
<dbReference type="PANTHER" id="PTHR12526">
    <property type="entry name" value="GLYCOSYLTRANSFERASE"/>
    <property type="match status" value="1"/>
</dbReference>
<dbReference type="EMBL" id="JARXRO010000020">
    <property type="protein sequence ID" value="MDH5835571.1"/>
    <property type="molecule type" value="Genomic_DNA"/>
</dbReference>
<dbReference type="Pfam" id="PF13439">
    <property type="entry name" value="Glyco_transf_4"/>
    <property type="match status" value="1"/>
</dbReference>
<dbReference type="GO" id="GO:0016757">
    <property type="term" value="F:glycosyltransferase activity"/>
    <property type="evidence" value="ECO:0007669"/>
    <property type="project" value="UniProtKB-KW"/>
</dbReference>
<feature type="domain" description="Glycosyl transferase family 1" evidence="1">
    <location>
        <begin position="189"/>
        <end position="331"/>
    </location>
</feature>
<accession>A0ABT6JY04</accession>
<name>A0ABT6JY04_9GAMM</name>
<gene>
    <name evidence="3" type="ORF">QFW81_16805</name>
</gene>
<evidence type="ECO:0000259" key="1">
    <source>
        <dbReference type="Pfam" id="PF00534"/>
    </source>
</evidence>
<keyword evidence="3" id="KW-0808">Transferase</keyword>
<dbReference type="InterPro" id="IPR001296">
    <property type="entry name" value="Glyco_trans_1"/>
</dbReference>
<dbReference type="PANTHER" id="PTHR12526:SF638">
    <property type="entry name" value="SPORE COAT PROTEIN SA"/>
    <property type="match status" value="1"/>
</dbReference>
<keyword evidence="3" id="KW-0328">Glycosyltransferase</keyword>
<evidence type="ECO:0000259" key="2">
    <source>
        <dbReference type="Pfam" id="PF13439"/>
    </source>
</evidence>
<reference evidence="3 4" key="1">
    <citation type="submission" date="2023-04" db="EMBL/GenBank/DDBJ databases">
        <title>Luteimonas sp. M1R5S59.</title>
        <authorList>
            <person name="Sun J.-Q."/>
        </authorList>
    </citation>
    <scope>NUCLEOTIDE SEQUENCE [LARGE SCALE GENOMIC DNA]</scope>
    <source>
        <strain evidence="3 4">M1R5S59</strain>
    </source>
</reference>
<dbReference type="RefSeq" id="WP_280580371.1">
    <property type="nucleotide sequence ID" value="NZ_JARXRO010000020.1"/>
</dbReference>